<accession>A0ABD1E045</accession>
<evidence type="ECO:0000256" key="1">
    <source>
        <dbReference type="ARBA" id="ARBA00022723"/>
    </source>
</evidence>
<dbReference type="Pfam" id="PF25327">
    <property type="entry name" value="UBL_ZFAND1"/>
    <property type="match status" value="1"/>
</dbReference>
<evidence type="ECO:0000313" key="5">
    <source>
        <dbReference type="EMBL" id="KAL1488048.1"/>
    </source>
</evidence>
<dbReference type="PANTHER" id="PTHR14677">
    <property type="entry name" value="ARSENITE INDUCUBLE RNA ASSOCIATED PROTEIN AIP-1-RELATED"/>
    <property type="match status" value="1"/>
</dbReference>
<protein>
    <recommendedName>
        <fullName evidence="4">AN1-type domain-containing protein</fullName>
    </recommendedName>
</protein>
<name>A0ABD1E045_HYPHA</name>
<dbReference type="InterPro" id="IPR000058">
    <property type="entry name" value="Znf_AN1"/>
</dbReference>
<keyword evidence="2" id="KW-0863">Zinc-finger</keyword>
<dbReference type="Pfam" id="PF01428">
    <property type="entry name" value="zf-AN1"/>
    <property type="match status" value="2"/>
</dbReference>
<proteinExistence type="predicted"/>
<evidence type="ECO:0000259" key="4">
    <source>
        <dbReference type="SMART" id="SM00154"/>
    </source>
</evidence>
<evidence type="ECO:0000313" key="6">
    <source>
        <dbReference type="Proteomes" id="UP001566132"/>
    </source>
</evidence>
<gene>
    <name evidence="5" type="ORF">ABEB36_015418</name>
</gene>
<keyword evidence="3" id="KW-0862">Zinc</keyword>
<evidence type="ECO:0000256" key="2">
    <source>
        <dbReference type="ARBA" id="ARBA00022771"/>
    </source>
</evidence>
<keyword evidence="6" id="KW-1185">Reference proteome</keyword>
<dbReference type="EMBL" id="JBDJPC010000016">
    <property type="protein sequence ID" value="KAL1488048.1"/>
    <property type="molecule type" value="Genomic_DNA"/>
</dbReference>
<dbReference type="InterPro" id="IPR057358">
    <property type="entry name" value="UBL_ZFAND1-like"/>
</dbReference>
<dbReference type="AlphaFoldDB" id="A0ABD1E045"/>
<dbReference type="PANTHER" id="PTHR14677:SF20">
    <property type="entry name" value="ZINC FINGER AN1-TYPE CONTAINING 2A-RELATED"/>
    <property type="match status" value="1"/>
</dbReference>
<evidence type="ECO:0000256" key="3">
    <source>
        <dbReference type="ARBA" id="ARBA00022833"/>
    </source>
</evidence>
<dbReference type="SMART" id="SM00154">
    <property type="entry name" value="ZnF_AN1"/>
    <property type="match status" value="2"/>
</dbReference>
<dbReference type="Gene3D" id="4.10.1110.10">
    <property type="entry name" value="AN1-like Zinc finger"/>
    <property type="match status" value="2"/>
</dbReference>
<feature type="domain" description="AN1-type" evidence="4">
    <location>
        <begin position="10"/>
        <end position="48"/>
    </location>
</feature>
<dbReference type="SUPFAM" id="SSF118310">
    <property type="entry name" value="AN1-like Zinc finger"/>
    <property type="match status" value="2"/>
</dbReference>
<keyword evidence="1" id="KW-0479">Metal-binding</keyword>
<dbReference type="GO" id="GO:0008270">
    <property type="term" value="F:zinc ion binding"/>
    <property type="evidence" value="ECO:0007669"/>
    <property type="project" value="UniProtKB-KW"/>
</dbReference>
<dbReference type="Proteomes" id="UP001566132">
    <property type="component" value="Unassembled WGS sequence"/>
</dbReference>
<organism evidence="5 6">
    <name type="scientific">Hypothenemus hampei</name>
    <name type="common">Coffee berry borer</name>
    <dbReference type="NCBI Taxonomy" id="57062"/>
    <lineage>
        <taxon>Eukaryota</taxon>
        <taxon>Metazoa</taxon>
        <taxon>Ecdysozoa</taxon>
        <taxon>Arthropoda</taxon>
        <taxon>Hexapoda</taxon>
        <taxon>Insecta</taxon>
        <taxon>Pterygota</taxon>
        <taxon>Neoptera</taxon>
        <taxon>Endopterygota</taxon>
        <taxon>Coleoptera</taxon>
        <taxon>Polyphaga</taxon>
        <taxon>Cucujiformia</taxon>
        <taxon>Curculionidae</taxon>
        <taxon>Scolytinae</taxon>
        <taxon>Hypothenemus</taxon>
    </lineage>
</organism>
<reference evidence="5 6" key="1">
    <citation type="submission" date="2024-05" db="EMBL/GenBank/DDBJ databases">
        <title>Genetic variation in Jamaican populations of the coffee berry borer (Hypothenemus hampei).</title>
        <authorList>
            <person name="Errbii M."/>
            <person name="Myrie A."/>
        </authorList>
    </citation>
    <scope>NUCLEOTIDE SEQUENCE [LARGE SCALE GENOMIC DNA]</scope>
    <source>
        <strain evidence="5">JA-Hopewell-2020-01-JO</strain>
        <tissue evidence="5">Whole body</tissue>
    </source>
</reference>
<sequence>MELPQIGKHCANEQCKQLDFLPLQCSCGKVFCSKHLRSHVETCTSVRTLKDDELKLIENVFVCSKDDCKERSVVPLTCSRCKKHFCIKHRHLTECEEKSQEEVQNEKEKFARPIREFHQAKAIVDKQVETTLAKAKNKETALKVQLMKLKGRAKGVKTIPSTDRLYFNVLTSNGNSFPVFVSKTWSLGRALDAIALECKLSNSNKLVLLRKEGRTIIFNNLSDILSHLIDKQLIINGEDLIIS</sequence>
<comment type="caution">
    <text evidence="5">The sequence shown here is derived from an EMBL/GenBank/DDBJ whole genome shotgun (WGS) entry which is preliminary data.</text>
</comment>
<feature type="domain" description="AN1-type" evidence="4">
    <location>
        <begin position="63"/>
        <end position="100"/>
    </location>
</feature>
<dbReference type="InterPro" id="IPR035896">
    <property type="entry name" value="AN1-like_Znf"/>
</dbReference>